<proteinExistence type="predicted"/>
<feature type="region of interest" description="Disordered" evidence="3">
    <location>
        <begin position="145"/>
        <end position="174"/>
    </location>
</feature>
<evidence type="ECO:0000256" key="2">
    <source>
        <dbReference type="PROSITE-ProRule" id="PRU00325"/>
    </source>
</evidence>
<sequence>MRALGYSPDETAGPVQNTRNLQLSRPYPFSLPTFHLKNLSPMDFATVWQHLHSREWMWTFGRNAVEGTQLAKAGRVRVRNAELVDGRDLEITAHVTDTRLTLYETTVTLRWQEQKRVTILSRCLCPAGTLCKHAAALVAHASEKLHQPDIEERVTKPPPPPPPEPKATAAPAAKAMRIEHHAKVAPQPLLLLRRIDASLPKDAKSARTLRLPVADPMVTYPGCPDRLSITVRSPEHEWHTADGITHRLPRDTEAERALLREIMFLGMLPFMEAHPGVVTSAPLNHLAVLQGHELEFWKTFRQQDAPRLEKCGWRVEASDDFGFDVIPLQDHHWVTSLNTEQGSGAGIMYSLEMGVEIEGRRVSLIPILAEAVQQGLTVQEVAESPNAPFLFVVPELGERLISLPGHRLLPILSILHELFTPSAKKKGKLMVDRLRAAQLGMQQGMALQMPRELTALGEKLATFTELPQVEPPPGLRATLRPYQLDGLRWLQFLREYGLHGILADDMGLGKTVQTISHLCTEVESGRADRPSLILAPTSVLRNWASEIKKFAPALRVMILHGENRRERFAYIRQQHVVITSYPLLIRDIEKLQTYEWHVAVLDEAHGIKNARAKAAQAARSLNARHRLCLTGTPMENHLGELWSLFHFLMPGFLGEQDAFRAFFRNPIEKKQDAHAQQRLAARLQPVMLRRTKDAVAKDLPPKTEILNTIELDKTQADLYETIRAAVNKRVADAISDQGIERSQLIVLDALLKLRQVCCHPALLKTESAKKIEASAKTEFLMEELLPELLEEGRRILIFSQFTEMLALLEQQFVEKGLRFVKLTGSTTDREKPVREFQEGKVPLFLISLKAGGVGLNLTRADTVIHYDPWWNPAAEAQATDRAHRIGQQNPVFVHKLICQGTIEERIVEMQRRKSALITGLLTGSAESLKLTHEDIKELLSPL</sequence>
<dbReference type="PROSITE" id="PS50966">
    <property type="entry name" value="ZF_SWIM"/>
    <property type="match status" value="1"/>
</dbReference>
<feature type="compositionally biased region" description="Pro residues" evidence="3">
    <location>
        <begin position="156"/>
        <end position="165"/>
    </location>
</feature>
<keyword evidence="7" id="KW-0347">Helicase</keyword>
<organism evidence="7 8">
    <name type="scientific">Roseimicrobium gellanilyticum</name>
    <dbReference type="NCBI Taxonomy" id="748857"/>
    <lineage>
        <taxon>Bacteria</taxon>
        <taxon>Pseudomonadati</taxon>
        <taxon>Verrucomicrobiota</taxon>
        <taxon>Verrucomicrobiia</taxon>
        <taxon>Verrucomicrobiales</taxon>
        <taxon>Verrucomicrobiaceae</taxon>
        <taxon>Roseimicrobium</taxon>
    </lineage>
</organism>
<dbReference type="SMART" id="SM00487">
    <property type="entry name" value="DEXDc"/>
    <property type="match status" value="1"/>
</dbReference>
<dbReference type="GO" id="GO:0004386">
    <property type="term" value="F:helicase activity"/>
    <property type="evidence" value="ECO:0007669"/>
    <property type="project" value="UniProtKB-KW"/>
</dbReference>
<dbReference type="Gene3D" id="3.40.50.10810">
    <property type="entry name" value="Tandem AAA-ATPase domain"/>
    <property type="match status" value="1"/>
</dbReference>
<feature type="domain" description="SWIM-type" evidence="4">
    <location>
        <begin position="105"/>
        <end position="142"/>
    </location>
</feature>
<dbReference type="CDD" id="cd18793">
    <property type="entry name" value="SF2_C_SNF"/>
    <property type="match status" value="1"/>
</dbReference>
<feature type="domain" description="Helicase ATP-binding" evidence="5">
    <location>
        <begin position="491"/>
        <end position="651"/>
    </location>
</feature>
<dbReference type="PROSITE" id="PS51192">
    <property type="entry name" value="HELICASE_ATP_BIND_1"/>
    <property type="match status" value="1"/>
</dbReference>
<dbReference type="InterPro" id="IPR027417">
    <property type="entry name" value="P-loop_NTPase"/>
</dbReference>
<protein>
    <submittedName>
        <fullName evidence="7">Helicase-like protein</fullName>
    </submittedName>
</protein>
<dbReference type="InterPro" id="IPR038718">
    <property type="entry name" value="SNF2-like_sf"/>
</dbReference>
<accession>A0A366HAN6</accession>
<dbReference type="GO" id="GO:0008270">
    <property type="term" value="F:zinc ion binding"/>
    <property type="evidence" value="ECO:0007669"/>
    <property type="project" value="UniProtKB-KW"/>
</dbReference>
<dbReference type="Pfam" id="PF00271">
    <property type="entry name" value="Helicase_C"/>
    <property type="match status" value="1"/>
</dbReference>
<dbReference type="Pfam" id="PF00176">
    <property type="entry name" value="SNF2-rel_dom"/>
    <property type="match status" value="1"/>
</dbReference>
<dbReference type="InterPro" id="IPR001650">
    <property type="entry name" value="Helicase_C-like"/>
</dbReference>
<keyword evidence="2" id="KW-0863">Zinc-finger</keyword>
<name>A0A366HAN6_9BACT</name>
<keyword evidence="8" id="KW-1185">Reference proteome</keyword>
<dbReference type="InterPro" id="IPR049730">
    <property type="entry name" value="SNF2/RAD54-like_C"/>
</dbReference>
<dbReference type="GO" id="GO:0005524">
    <property type="term" value="F:ATP binding"/>
    <property type="evidence" value="ECO:0007669"/>
    <property type="project" value="InterPro"/>
</dbReference>
<dbReference type="AlphaFoldDB" id="A0A366HAN6"/>
<evidence type="ECO:0000313" key="7">
    <source>
        <dbReference type="EMBL" id="RBP38541.1"/>
    </source>
</evidence>
<evidence type="ECO:0000259" key="5">
    <source>
        <dbReference type="PROSITE" id="PS51192"/>
    </source>
</evidence>
<dbReference type="PANTHER" id="PTHR10799">
    <property type="entry name" value="SNF2/RAD54 HELICASE FAMILY"/>
    <property type="match status" value="1"/>
</dbReference>
<dbReference type="Gene3D" id="3.40.50.300">
    <property type="entry name" value="P-loop containing nucleotide triphosphate hydrolases"/>
    <property type="match status" value="1"/>
</dbReference>
<feature type="compositionally biased region" description="Basic and acidic residues" evidence="3">
    <location>
        <begin position="145"/>
        <end position="155"/>
    </location>
</feature>
<dbReference type="InterPro" id="IPR014001">
    <property type="entry name" value="Helicase_ATP-bd"/>
</dbReference>
<evidence type="ECO:0000259" key="4">
    <source>
        <dbReference type="PROSITE" id="PS50966"/>
    </source>
</evidence>
<dbReference type="PROSITE" id="PS51194">
    <property type="entry name" value="HELICASE_CTER"/>
    <property type="match status" value="1"/>
</dbReference>
<reference evidence="7 8" key="1">
    <citation type="submission" date="2018-06" db="EMBL/GenBank/DDBJ databases">
        <title>Genomic Encyclopedia of Type Strains, Phase IV (KMG-IV): sequencing the most valuable type-strain genomes for metagenomic binning, comparative biology and taxonomic classification.</title>
        <authorList>
            <person name="Goeker M."/>
        </authorList>
    </citation>
    <scope>NUCLEOTIDE SEQUENCE [LARGE SCALE GENOMIC DNA]</scope>
    <source>
        <strain evidence="7 8">DSM 25532</strain>
    </source>
</reference>
<dbReference type="EMBL" id="QNRR01000011">
    <property type="protein sequence ID" value="RBP38541.1"/>
    <property type="molecule type" value="Genomic_DNA"/>
</dbReference>
<keyword evidence="2" id="KW-0862">Zinc</keyword>
<evidence type="ECO:0000313" key="8">
    <source>
        <dbReference type="Proteomes" id="UP000253426"/>
    </source>
</evidence>
<evidence type="ECO:0000256" key="1">
    <source>
        <dbReference type="ARBA" id="ARBA00022801"/>
    </source>
</evidence>
<comment type="caution">
    <text evidence="7">The sequence shown here is derived from an EMBL/GenBank/DDBJ whole genome shotgun (WGS) entry which is preliminary data.</text>
</comment>
<dbReference type="Proteomes" id="UP000253426">
    <property type="component" value="Unassembled WGS sequence"/>
</dbReference>
<dbReference type="InterPro" id="IPR007527">
    <property type="entry name" value="Znf_SWIM"/>
</dbReference>
<dbReference type="InterPro" id="IPR000330">
    <property type="entry name" value="SNF2_N"/>
</dbReference>
<evidence type="ECO:0000259" key="6">
    <source>
        <dbReference type="PROSITE" id="PS51194"/>
    </source>
</evidence>
<dbReference type="CDD" id="cd18012">
    <property type="entry name" value="DEXQc_arch_SWI2_SNF2"/>
    <property type="match status" value="1"/>
</dbReference>
<keyword evidence="2" id="KW-0479">Metal-binding</keyword>
<feature type="domain" description="Helicase C-terminal" evidence="6">
    <location>
        <begin position="780"/>
        <end position="936"/>
    </location>
</feature>
<keyword evidence="7" id="KW-0067">ATP-binding</keyword>
<dbReference type="SUPFAM" id="SSF52540">
    <property type="entry name" value="P-loop containing nucleoside triphosphate hydrolases"/>
    <property type="match status" value="2"/>
</dbReference>
<keyword evidence="7" id="KW-0547">Nucleotide-binding</keyword>
<dbReference type="GO" id="GO:0016787">
    <property type="term" value="F:hydrolase activity"/>
    <property type="evidence" value="ECO:0007669"/>
    <property type="project" value="UniProtKB-KW"/>
</dbReference>
<dbReference type="SMART" id="SM00490">
    <property type="entry name" value="HELICc"/>
    <property type="match status" value="1"/>
</dbReference>
<gene>
    <name evidence="7" type="ORF">DES53_11159</name>
</gene>
<evidence type="ECO:0000256" key="3">
    <source>
        <dbReference type="SAM" id="MobiDB-lite"/>
    </source>
</evidence>
<keyword evidence="1" id="KW-0378">Hydrolase</keyword>